<dbReference type="InterPro" id="IPR011006">
    <property type="entry name" value="CheY-like_superfamily"/>
</dbReference>
<feature type="modified residue" description="4-aspartylphosphate" evidence="9">
    <location>
        <position position="418"/>
    </location>
</feature>
<dbReference type="InterPro" id="IPR036097">
    <property type="entry name" value="HisK_dim/P_sf"/>
</dbReference>
<dbReference type="InterPro" id="IPR000014">
    <property type="entry name" value="PAS"/>
</dbReference>
<evidence type="ECO:0000256" key="2">
    <source>
        <dbReference type="ARBA" id="ARBA00012438"/>
    </source>
</evidence>
<dbReference type="GO" id="GO:0006355">
    <property type="term" value="P:regulation of DNA-templated transcription"/>
    <property type="evidence" value="ECO:0007669"/>
    <property type="project" value="InterPro"/>
</dbReference>
<feature type="domain" description="Response regulatory" evidence="11">
    <location>
        <begin position="369"/>
        <end position="484"/>
    </location>
</feature>
<dbReference type="Gene3D" id="3.30.565.10">
    <property type="entry name" value="Histidine kinase-like ATPase, C-terminal domain"/>
    <property type="match status" value="1"/>
</dbReference>
<protein>
    <recommendedName>
        <fullName evidence="2">histidine kinase</fullName>
        <ecNumber evidence="2">2.7.13.3</ecNumber>
    </recommendedName>
</protein>
<dbReference type="InterPro" id="IPR035965">
    <property type="entry name" value="PAS-like_dom_sf"/>
</dbReference>
<dbReference type="RefSeq" id="WP_106335783.1">
    <property type="nucleotide sequence ID" value="NZ_PVZS01000005.1"/>
</dbReference>
<dbReference type="PROSITE" id="PS50112">
    <property type="entry name" value="PAS"/>
    <property type="match status" value="1"/>
</dbReference>
<name>A0A2T1HW84_9HYPH</name>
<dbReference type="Proteomes" id="UP000239772">
    <property type="component" value="Unassembled WGS sequence"/>
</dbReference>
<dbReference type="PANTHER" id="PTHR43065:SF49">
    <property type="entry name" value="HISTIDINE KINASE"/>
    <property type="match status" value="1"/>
</dbReference>
<dbReference type="Pfam" id="PF00989">
    <property type="entry name" value="PAS"/>
    <property type="match status" value="1"/>
</dbReference>
<dbReference type="GO" id="GO:0005524">
    <property type="term" value="F:ATP binding"/>
    <property type="evidence" value="ECO:0007669"/>
    <property type="project" value="UniProtKB-KW"/>
</dbReference>
<dbReference type="OrthoDB" id="9796100at2"/>
<evidence type="ECO:0000256" key="9">
    <source>
        <dbReference type="PROSITE-ProRule" id="PRU00169"/>
    </source>
</evidence>
<dbReference type="NCBIfam" id="TIGR00229">
    <property type="entry name" value="sensory_box"/>
    <property type="match status" value="1"/>
</dbReference>
<dbReference type="EC" id="2.7.13.3" evidence="2"/>
<dbReference type="AlphaFoldDB" id="A0A2T1HW84"/>
<evidence type="ECO:0000256" key="6">
    <source>
        <dbReference type="ARBA" id="ARBA00022777"/>
    </source>
</evidence>
<feature type="domain" description="PAC" evidence="13">
    <location>
        <begin position="64"/>
        <end position="114"/>
    </location>
</feature>
<dbReference type="InterPro" id="IPR000700">
    <property type="entry name" value="PAS-assoc_C"/>
</dbReference>
<dbReference type="PRINTS" id="PR00344">
    <property type="entry name" value="BCTRLSENSOR"/>
</dbReference>
<keyword evidence="5" id="KW-0547">Nucleotide-binding</keyword>
<evidence type="ECO:0000256" key="5">
    <source>
        <dbReference type="ARBA" id="ARBA00022741"/>
    </source>
</evidence>
<evidence type="ECO:0000256" key="1">
    <source>
        <dbReference type="ARBA" id="ARBA00000085"/>
    </source>
</evidence>
<dbReference type="PROSITE" id="PS50110">
    <property type="entry name" value="RESPONSE_REGULATORY"/>
    <property type="match status" value="2"/>
</dbReference>
<keyword evidence="7" id="KW-0067">ATP-binding</keyword>
<dbReference type="Gene3D" id="3.40.50.2300">
    <property type="match status" value="2"/>
</dbReference>
<dbReference type="Pfam" id="PF02518">
    <property type="entry name" value="HATPase_c"/>
    <property type="match status" value="1"/>
</dbReference>
<dbReference type="InterPro" id="IPR013767">
    <property type="entry name" value="PAS_fold"/>
</dbReference>
<comment type="catalytic activity">
    <reaction evidence="1">
        <text>ATP + protein L-histidine = ADP + protein N-phospho-L-histidine.</text>
        <dbReference type="EC" id="2.7.13.3"/>
    </reaction>
</comment>
<dbReference type="InterPro" id="IPR005467">
    <property type="entry name" value="His_kinase_dom"/>
</dbReference>
<evidence type="ECO:0000313" key="15">
    <source>
        <dbReference type="Proteomes" id="UP000239772"/>
    </source>
</evidence>
<evidence type="ECO:0000313" key="14">
    <source>
        <dbReference type="EMBL" id="PSC05943.1"/>
    </source>
</evidence>
<evidence type="ECO:0000256" key="4">
    <source>
        <dbReference type="ARBA" id="ARBA00022679"/>
    </source>
</evidence>
<evidence type="ECO:0000256" key="8">
    <source>
        <dbReference type="ARBA" id="ARBA00023012"/>
    </source>
</evidence>
<evidence type="ECO:0000259" key="10">
    <source>
        <dbReference type="PROSITE" id="PS50109"/>
    </source>
</evidence>
<feature type="modified residue" description="4-aspartylphosphate" evidence="9">
    <location>
        <position position="542"/>
    </location>
</feature>
<organism evidence="14 15">
    <name type="scientific">Alsobacter soli</name>
    <dbReference type="NCBI Taxonomy" id="2109933"/>
    <lineage>
        <taxon>Bacteria</taxon>
        <taxon>Pseudomonadati</taxon>
        <taxon>Pseudomonadota</taxon>
        <taxon>Alphaproteobacteria</taxon>
        <taxon>Hyphomicrobiales</taxon>
        <taxon>Alsobacteraceae</taxon>
        <taxon>Alsobacter</taxon>
    </lineage>
</organism>
<dbReference type="InterPro" id="IPR003594">
    <property type="entry name" value="HATPase_dom"/>
</dbReference>
<dbReference type="SMART" id="SM00388">
    <property type="entry name" value="HisKA"/>
    <property type="match status" value="1"/>
</dbReference>
<dbReference type="PROSITE" id="PS50109">
    <property type="entry name" value="HIS_KIN"/>
    <property type="match status" value="1"/>
</dbReference>
<keyword evidence="4" id="KW-0808">Transferase</keyword>
<dbReference type="Gene3D" id="3.30.450.20">
    <property type="entry name" value="PAS domain"/>
    <property type="match status" value="2"/>
</dbReference>
<gene>
    <name evidence="14" type="ORF">SLNSH_06085</name>
</gene>
<dbReference type="EMBL" id="PVZS01000005">
    <property type="protein sequence ID" value="PSC05943.1"/>
    <property type="molecule type" value="Genomic_DNA"/>
</dbReference>
<proteinExistence type="predicted"/>
<sequence>MSNRFNRIDSAEFRLLVERNADGLLVVGGEGAVLLANPSACQLFGRSAEEMVGSHLGLPLVVGETTDISLLRPDGDRVDVEMRAVVTDWEGEPALLASLRDVSARRELEEQMRQVQKMEAVGRLTAGVAHDFNNLLTVVIGNLEVLQRQLGRDPSGPRVRRAAENAMEGARRAAGLTQQLLAFSRRQPLTPKAVDVNALLLGMSDLLRRTLGEGVRVETRLAPELWRTIADVNQLESAVLNLAVNARDAMEGAGRLVIETSNVASNGADGEARDAVAITVRDTGAGMSSEVLAQAFEPFFTTKGVGKGTGLGLSQVYGFVTQSGGRVEIDSAVGAGASVTLYLPRWTGPDELPVERRPESSNPMPNVTRVLLVEDDAGVREFSHEALVELGYEVTDAPDGDDALRRMQSQEFDVLFSDLALPGSMNGRKLAEVASRLQPGLRTLLTSAYAGGALVKDGRLEEGYNLLPKPFTPAELDTKLKALLEDGPQGRARILVVEDDPLVRTTVVLSLADSFHVEEASTAGEALAKLKRLPNLDAVIIDVGLPDMKGDELAAEIRALRPGMPLVLTSGYVDRLAHSEQEGVNVLEKPFDGEALRGALMRLNVLDPNRAKNLG</sequence>
<keyword evidence="3 9" id="KW-0597">Phosphoprotein</keyword>
<dbReference type="InterPro" id="IPR004358">
    <property type="entry name" value="Sig_transdc_His_kin-like_C"/>
</dbReference>
<dbReference type="SMART" id="SM00448">
    <property type="entry name" value="REC"/>
    <property type="match status" value="2"/>
</dbReference>
<dbReference type="SMART" id="SM00091">
    <property type="entry name" value="PAS"/>
    <property type="match status" value="1"/>
</dbReference>
<dbReference type="SMART" id="SM00387">
    <property type="entry name" value="HATPase_c"/>
    <property type="match status" value="1"/>
</dbReference>
<dbReference type="Pfam" id="PF00512">
    <property type="entry name" value="HisKA"/>
    <property type="match status" value="1"/>
</dbReference>
<dbReference type="PROSITE" id="PS50113">
    <property type="entry name" value="PAC"/>
    <property type="match status" value="1"/>
</dbReference>
<comment type="caution">
    <text evidence="14">The sequence shown here is derived from an EMBL/GenBank/DDBJ whole genome shotgun (WGS) entry which is preliminary data.</text>
</comment>
<feature type="domain" description="PAS" evidence="12">
    <location>
        <begin position="9"/>
        <end position="53"/>
    </location>
</feature>
<evidence type="ECO:0000256" key="7">
    <source>
        <dbReference type="ARBA" id="ARBA00022840"/>
    </source>
</evidence>
<keyword evidence="8" id="KW-0902">Two-component regulatory system</keyword>
<dbReference type="SUPFAM" id="SSF55785">
    <property type="entry name" value="PYP-like sensor domain (PAS domain)"/>
    <property type="match status" value="1"/>
</dbReference>
<dbReference type="InterPro" id="IPR036890">
    <property type="entry name" value="HATPase_C_sf"/>
</dbReference>
<dbReference type="GO" id="GO:0000155">
    <property type="term" value="F:phosphorelay sensor kinase activity"/>
    <property type="evidence" value="ECO:0007669"/>
    <property type="project" value="InterPro"/>
</dbReference>
<keyword evidence="15" id="KW-1185">Reference proteome</keyword>
<dbReference type="PANTHER" id="PTHR43065">
    <property type="entry name" value="SENSOR HISTIDINE KINASE"/>
    <property type="match status" value="1"/>
</dbReference>
<dbReference type="InterPro" id="IPR001789">
    <property type="entry name" value="Sig_transdc_resp-reg_receiver"/>
</dbReference>
<feature type="domain" description="Histidine kinase" evidence="10">
    <location>
        <begin position="127"/>
        <end position="347"/>
    </location>
</feature>
<dbReference type="InterPro" id="IPR003661">
    <property type="entry name" value="HisK_dim/P_dom"/>
</dbReference>
<dbReference type="Pfam" id="PF00072">
    <property type="entry name" value="Response_reg"/>
    <property type="match status" value="2"/>
</dbReference>
<dbReference type="SUPFAM" id="SSF52172">
    <property type="entry name" value="CheY-like"/>
    <property type="match status" value="2"/>
</dbReference>
<reference evidence="15" key="1">
    <citation type="submission" date="2018-03" db="EMBL/GenBank/DDBJ databases">
        <authorList>
            <person name="Sun L."/>
            <person name="Liu H."/>
            <person name="Chen W."/>
            <person name="Huang K."/>
            <person name="Liu W."/>
            <person name="Gao X."/>
        </authorList>
    </citation>
    <scope>NUCLEOTIDE SEQUENCE [LARGE SCALE GENOMIC DNA]</scope>
    <source>
        <strain evidence="15">SH9</strain>
    </source>
</reference>
<dbReference type="CDD" id="cd00082">
    <property type="entry name" value="HisKA"/>
    <property type="match status" value="1"/>
</dbReference>
<keyword evidence="6 14" id="KW-0418">Kinase</keyword>
<evidence type="ECO:0000256" key="3">
    <source>
        <dbReference type="ARBA" id="ARBA00022553"/>
    </source>
</evidence>
<dbReference type="SUPFAM" id="SSF47384">
    <property type="entry name" value="Homodimeric domain of signal transducing histidine kinase"/>
    <property type="match status" value="1"/>
</dbReference>
<dbReference type="CDD" id="cd00130">
    <property type="entry name" value="PAS"/>
    <property type="match status" value="1"/>
</dbReference>
<dbReference type="SUPFAM" id="SSF55874">
    <property type="entry name" value="ATPase domain of HSP90 chaperone/DNA topoisomerase II/histidine kinase"/>
    <property type="match status" value="1"/>
</dbReference>
<accession>A0A2T1HW84</accession>
<evidence type="ECO:0000259" key="13">
    <source>
        <dbReference type="PROSITE" id="PS50113"/>
    </source>
</evidence>
<evidence type="ECO:0000259" key="11">
    <source>
        <dbReference type="PROSITE" id="PS50110"/>
    </source>
</evidence>
<feature type="domain" description="Response regulatory" evidence="11">
    <location>
        <begin position="493"/>
        <end position="604"/>
    </location>
</feature>
<dbReference type="Gene3D" id="1.10.287.130">
    <property type="match status" value="1"/>
</dbReference>
<evidence type="ECO:0000259" key="12">
    <source>
        <dbReference type="PROSITE" id="PS50112"/>
    </source>
</evidence>